<dbReference type="RefSeq" id="WP_010596933.1">
    <property type="nucleotide sequence ID" value="NZ_BAAAYP010000028.1"/>
</dbReference>
<accession>A0ABQ0YHI4</accession>
<reference evidence="1 2" key="1">
    <citation type="journal article" date="2018" name="Biodegradation">
        <title>1,4-Dioxane degradation characteristics of Rhodococcus aetherivorans JCM 14343.</title>
        <authorList>
            <person name="Inoue D."/>
            <person name="Tsunoda T."/>
            <person name="Yamamoto N."/>
            <person name="Ike M."/>
            <person name="Sei K."/>
        </authorList>
    </citation>
    <scope>NUCLEOTIDE SEQUENCE [LARGE SCALE GENOMIC DNA]</scope>
    <source>
        <strain evidence="1 2">JCM 14343</strain>
    </source>
</reference>
<sequence length="69" mass="7347">MREWIAAHIAAAVAGAGSGKPSIIDAASMVELIDSGEAEPVDPDDEFGPVSYDGHVWEWADDTEAYVRT</sequence>
<organism evidence="1 2">
    <name type="scientific">Rhodococcus aetherivorans</name>
    <dbReference type="NCBI Taxonomy" id="191292"/>
    <lineage>
        <taxon>Bacteria</taxon>
        <taxon>Bacillati</taxon>
        <taxon>Actinomycetota</taxon>
        <taxon>Actinomycetes</taxon>
        <taxon>Mycobacteriales</taxon>
        <taxon>Nocardiaceae</taxon>
        <taxon>Rhodococcus</taxon>
    </lineage>
</organism>
<dbReference type="EMBL" id="BLAH01000032">
    <property type="protein sequence ID" value="GES35960.1"/>
    <property type="molecule type" value="Genomic_DNA"/>
</dbReference>
<evidence type="ECO:0000313" key="1">
    <source>
        <dbReference type="EMBL" id="GES35960.1"/>
    </source>
</evidence>
<gene>
    <name evidence="1" type="ORF">RAJCM14343_1209</name>
</gene>
<name>A0ABQ0YHI4_9NOCA</name>
<evidence type="ECO:0000313" key="2">
    <source>
        <dbReference type="Proteomes" id="UP000325466"/>
    </source>
</evidence>
<comment type="caution">
    <text evidence="1">The sequence shown here is derived from an EMBL/GenBank/DDBJ whole genome shotgun (WGS) entry which is preliminary data.</text>
</comment>
<dbReference type="GeneID" id="66838206"/>
<dbReference type="Proteomes" id="UP000325466">
    <property type="component" value="Unassembled WGS sequence"/>
</dbReference>
<keyword evidence="2" id="KW-1185">Reference proteome</keyword>
<protein>
    <submittedName>
        <fullName evidence="1">Uncharacterized protein</fullName>
    </submittedName>
</protein>
<proteinExistence type="predicted"/>